<evidence type="ECO:0000313" key="1">
    <source>
        <dbReference type="EMBL" id="MBU2949655.1"/>
    </source>
</evidence>
<sequence length="138" mass="15408">MFLPTILSLIFITLGLIHFNWVIGGQFGLHASLPTNENGELMLKPKKYDSAIVGLGLTAFALFYSLKAGLLDFVLPEWVFTYGGWIIPIIFIIRAIGEFKYVGFFKKVKQTQFAKADTKIFSPLCLFIAISGIIIQLS</sequence>
<name>A0ACC5U5T6_9FLAO</name>
<dbReference type="EMBL" id="JAHKPD010000008">
    <property type="protein sequence ID" value="MBU2949655.1"/>
    <property type="molecule type" value="Genomic_DNA"/>
</dbReference>
<reference evidence="1" key="1">
    <citation type="submission" date="2021-05" db="EMBL/GenBank/DDBJ databases">
        <title>Draft genomes of bacteria isolated from model marine particles.</title>
        <authorList>
            <person name="Datta M.S."/>
            <person name="Schwartzman J.A."/>
            <person name="Enke T.N."/>
            <person name="Saavedra J."/>
            <person name="Cermak N."/>
            <person name="Cordero O.X."/>
        </authorList>
    </citation>
    <scope>NUCLEOTIDE SEQUENCE</scope>
    <source>
        <strain evidence="1">I2M19</strain>
    </source>
</reference>
<evidence type="ECO:0000313" key="2">
    <source>
        <dbReference type="Proteomes" id="UP001647509"/>
    </source>
</evidence>
<keyword evidence="2" id="KW-1185">Reference proteome</keyword>
<organism evidence="1 2">
    <name type="scientific">Pseudotamlana agarivorans</name>
    <dbReference type="NCBI Taxonomy" id="481183"/>
    <lineage>
        <taxon>Bacteria</taxon>
        <taxon>Pseudomonadati</taxon>
        <taxon>Bacteroidota</taxon>
        <taxon>Flavobacteriia</taxon>
        <taxon>Flavobacteriales</taxon>
        <taxon>Flavobacteriaceae</taxon>
        <taxon>Pseudotamlana</taxon>
    </lineage>
</organism>
<protein>
    <submittedName>
        <fullName evidence="1">DUF3995 domain-containing protein</fullName>
    </submittedName>
</protein>
<dbReference type="Proteomes" id="UP001647509">
    <property type="component" value="Unassembled WGS sequence"/>
</dbReference>
<accession>A0ACC5U5T6</accession>
<comment type="caution">
    <text evidence="1">The sequence shown here is derived from an EMBL/GenBank/DDBJ whole genome shotgun (WGS) entry which is preliminary data.</text>
</comment>
<proteinExistence type="predicted"/>
<gene>
    <name evidence="1" type="ORF">KO493_02960</name>
</gene>